<reference evidence="1 2" key="1">
    <citation type="submission" date="2024-01" db="EMBL/GenBank/DDBJ databases">
        <title>The genomes of 5 underutilized Papilionoideae crops provide insights into root nodulation and disease resistanc.</title>
        <authorList>
            <person name="Jiang F."/>
        </authorList>
    </citation>
    <scope>NUCLEOTIDE SEQUENCE [LARGE SCALE GENOMIC DNA]</scope>
    <source>
        <strain evidence="1">LVBAO_FW01</strain>
        <tissue evidence="1">Leaves</tissue>
    </source>
</reference>
<sequence>MLETCISVISVSSRFLTTTLSRFICQILAIDKYAETVMYDSIIADSAPLRMPQLCRAPYCLLPECF</sequence>
<protein>
    <submittedName>
        <fullName evidence="1">Uncharacterized protein</fullName>
    </submittedName>
</protein>
<evidence type="ECO:0000313" key="2">
    <source>
        <dbReference type="Proteomes" id="UP001367508"/>
    </source>
</evidence>
<dbReference type="Proteomes" id="UP001367508">
    <property type="component" value="Unassembled WGS sequence"/>
</dbReference>
<comment type="caution">
    <text evidence="1">The sequence shown here is derived from an EMBL/GenBank/DDBJ whole genome shotgun (WGS) entry which is preliminary data.</text>
</comment>
<name>A0AAN9LAE3_CANGL</name>
<keyword evidence="2" id="KW-1185">Reference proteome</keyword>
<evidence type="ECO:0000313" key="1">
    <source>
        <dbReference type="EMBL" id="KAK7330643.1"/>
    </source>
</evidence>
<accession>A0AAN9LAE3</accession>
<dbReference type="EMBL" id="JAYMYQ010000005">
    <property type="protein sequence ID" value="KAK7330643.1"/>
    <property type="molecule type" value="Genomic_DNA"/>
</dbReference>
<gene>
    <name evidence="1" type="ORF">VNO77_24841</name>
</gene>
<organism evidence="1 2">
    <name type="scientific">Canavalia gladiata</name>
    <name type="common">Sword bean</name>
    <name type="synonym">Dolichos gladiatus</name>
    <dbReference type="NCBI Taxonomy" id="3824"/>
    <lineage>
        <taxon>Eukaryota</taxon>
        <taxon>Viridiplantae</taxon>
        <taxon>Streptophyta</taxon>
        <taxon>Embryophyta</taxon>
        <taxon>Tracheophyta</taxon>
        <taxon>Spermatophyta</taxon>
        <taxon>Magnoliopsida</taxon>
        <taxon>eudicotyledons</taxon>
        <taxon>Gunneridae</taxon>
        <taxon>Pentapetalae</taxon>
        <taxon>rosids</taxon>
        <taxon>fabids</taxon>
        <taxon>Fabales</taxon>
        <taxon>Fabaceae</taxon>
        <taxon>Papilionoideae</taxon>
        <taxon>50 kb inversion clade</taxon>
        <taxon>NPAAA clade</taxon>
        <taxon>indigoferoid/millettioid clade</taxon>
        <taxon>Phaseoleae</taxon>
        <taxon>Canavalia</taxon>
    </lineage>
</organism>
<proteinExistence type="predicted"/>
<dbReference type="AlphaFoldDB" id="A0AAN9LAE3"/>